<proteinExistence type="predicted"/>
<dbReference type="Pfam" id="PF03633">
    <property type="entry name" value="Glyco_hydro_65C"/>
    <property type="match status" value="1"/>
</dbReference>
<dbReference type="SUPFAM" id="SSF48208">
    <property type="entry name" value="Six-hairpin glycosidases"/>
    <property type="match status" value="1"/>
</dbReference>
<reference evidence="2" key="1">
    <citation type="submission" date="2021-12" db="EMBL/GenBank/DDBJ databases">
        <title>Discovery of the Pendulisporaceae a myxobacterial family with distinct sporulation behavior and unique specialized metabolism.</title>
        <authorList>
            <person name="Garcia R."/>
            <person name="Popoff A."/>
            <person name="Bader C.D."/>
            <person name="Loehr J."/>
            <person name="Walesch S."/>
            <person name="Walt C."/>
            <person name="Boldt J."/>
            <person name="Bunk B."/>
            <person name="Haeckl F.J.F.P.J."/>
            <person name="Gunesch A.P."/>
            <person name="Birkelbach J."/>
            <person name="Nuebel U."/>
            <person name="Pietschmann T."/>
            <person name="Bach T."/>
            <person name="Mueller R."/>
        </authorList>
    </citation>
    <scope>NUCLEOTIDE SEQUENCE</scope>
    <source>
        <strain evidence="2">MSr11367</strain>
    </source>
</reference>
<dbReference type="InterPro" id="IPR000772">
    <property type="entry name" value="Ricin_B_lectin"/>
</dbReference>
<evidence type="ECO:0000259" key="1">
    <source>
        <dbReference type="SMART" id="SM00458"/>
    </source>
</evidence>
<dbReference type="InterPro" id="IPR035992">
    <property type="entry name" value="Ricin_B-like_lectins"/>
</dbReference>
<protein>
    <submittedName>
        <fullName evidence="2">RICIN domain-containing protein</fullName>
    </submittedName>
</protein>
<dbReference type="InterPro" id="IPR008928">
    <property type="entry name" value="6-hairpin_glycosidase_sf"/>
</dbReference>
<dbReference type="Gene3D" id="2.80.10.50">
    <property type="match status" value="1"/>
</dbReference>
<dbReference type="SUPFAM" id="SSF50370">
    <property type="entry name" value="Ricin B-like lectins"/>
    <property type="match status" value="1"/>
</dbReference>
<dbReference type="Pfam" id="PF14200">
    <property type="entry name" value="RicinB_lectin_2"/>
    <property type="match status" value="1"/>
</dbReference>
<dbReference type="Gene3D" id="2.60.120.260">
    <property type="entry name" value="Galactose-binding domain-like"/>
    <property type="match status" value="1"/>
</dbReference>
<dbReference type="InterPro" id="IPR005194">
    <property type="entry name" value="Glyco_hydro_65_C"/>
</dbReference>
<evidence type="ECO:0000313" key="3">
    <source>
        <dbReference type="Proteomes" id="UP001374803"/>
    </source>
</evidence>
<dbReference type="SMART" id="SM00458">
    <property type="entry name" value="RICIN"/>
    <property type="match status" value="1"/>
</dbReference>
<feature type="domain" description="Ricin B lectin" evidence="1">
    <location>
        <begin position="696"/>
        <end position="833"/>
    </location>
</feature>
<dbReference type="Gene3D" id="1.50.10.10">
    <property type="match status" value="1"/>
</dbReference>
<dbReference type="InterPro" id="IPR054491">
    <property type="entry name" value="MGH1-like_GH"/>
</dbReference>
<organism evidence="2 3">
    <name type="scientific">Pendulispora rubella</name>
    <dbReference type="NCBI Taxonomy" id="2741070"/>
    <lineage>
        <taxon>Bacteria</taxon>
        <taxon>Pseudomonadati</taxon>
        <taxon>Myxococcota</taxon>
        <taxon>Myxococcia</taxon>
        <taxon>Myxococcales</taxon>
        <taxon>Sorangiineae</taxon>
        <taxon>Pendulisporaceae</taxon>
        <taxon>Pendulispora</taxon>
    </lineage>
</organism>
<dbReference type="RefSeq" id="WP_394834255.1">
    <property type="nucleotide sequence ID" value="NZ_CP089929.1"/>
</dbReference>
<dbReference type="EMBL" id="CP089983">
    <property type="protein sequence ID" value="WXB04611.1"/>
    <property type="molecule type" value="Genomic_DNA"/>
</dbReference>
<dbReference type="PROSITE" id="PS51257">
    <property type="entry name" value="PROKAR_LIPOPROTEIN"/>
    <property type="match status" value="1"/>
</dbReference>
<accession>A0ABZ2L0Z3</accession>
<dbReference type="SUPFAM" id="SSF49785">
    <property type="entry name" value="Galactose-binding domain-like"/>
    <property type="match status" value="1"/>
</dbReference>
<dbReference type="PROSITE" id="PS50231">
    <property type="entry name" value="RICIN_B_LECTIN"/>
    <property type="match status" value="1"/>
</dbReference>
<dbReference type="Proteomes" id="UP001374803">
    <property type="component" value="Chromosome"/>
</dbReference>
<keyword evidence="3" id="KW-1185">Reference proteome</keyword>
<name>A0ABZ2L0Z3_9BACT</name>
<dbReference type="InterPro" id="IPR008979">
    <property type="entry name" value="Galactose-bd-like_sf"/>
</dbReference>
<gene>
    <name evidence="2" type="ORF">LVJ94_47930</name>
</gene>
<dbReference type="Pfam" id="PF22422">
    <property type="entry name" value="MGH1-like_GH"/>
    <property type="match status" value="1"/>
</dbReference>
<evidence type="ECO:0000313" key="2">
    <source>
        <dbReference type="EMBL" id="WXB04611.1"/>
    </source>
</evidence>
<sequence>MRPGKGSWFGALAGALAISGCADSGTASAVRSESMALSTGTSFLNHAALLGPVGDPDWFERNIPFFEAPDEAIQRVYYYRWQSYEQHLVYTGAQYGFLSNEFLTPVFYGAPYGGINAAAGHHIREGRWLRDPRYAKDIIDYWLNGPGIFPKPKDESVNPNTTDWAHEYSFWAASAVWDHYLVTGDTAFALGELAPLVAQYRGWDPQFNAVLGLYWQVPVWDATELSASSYESSDPYHGGAGYRPTLNAYQYGDARAIAKMARLAGDSALARDFDARGSALQGALQTRLWDPKRQFFYGIARDDNPTGAFTSSREAMGFIPWMFDMPPASDSIAFRQLLDPNGFAAPYGPTTTERRSRWFMHQANDGCCRWDGPSWPFATSQILTAVENLLLDYPPQGDISASDYVALLHTYAATQFKNGTPYVAEAHQPDTNQWMYDAHAHSEDYNHSTYTDNVISGLIGLRGRADDRVTVAPLAPAGWDYFALENAPYHGHLLTILWDRAGTRYGVGAGLHVYVDGVERARQGTTNAVAVDVGPAVIPPDETRVNLAANGQRFAHGVQPFASYTSPYDDVWRAIDGIVYRQGIPQNSRWTSYASPNAEDHFGIDFQRQVVMDRVALYFYDDAGGVRVPSRYDLQYWSNGAWLSVPNQTRSPSSPAANARNGITFPALTTSKLRIVAPNRGANVGWGLSDVEAWGEPIFHVVNVHSGKLLAVENAAQTAGAQVQQYHDNGTRDHLWRFVRAPGGQFKIVNEHSHLVLGIRQASMEDSAGAVQWSDDGGPDHVWRLIDTGGGRFKIKNSHSGKLLAVSGMSTADSANVVQFADNGTADHLWTLQATQY</sequence>
<dbReference type="InterPro" id="IPR012341">
    <property type="entry name" value="6hp_glycosidase-like_sf"/>
</dbReference>